<dbReference type="PANTHER" id="PTHR22888:SF9">
    <property type="entry name" value="CYTOCHROME C OXIDASE SUBUNIT 2"/>
    <property type="match status" value="1"/>
</dbReference>
<dbReference type="RefSeq" id="WP_021236498.1">
    <property type="nucleotide sequence ID" value="NZ_ATHO01000007.1"/>
</dbReference>
<evidence type="ECO:0000256" key="12">
    <source>
        <dbReference type="ARBA" id="ARBA00023136"/>
    </source>
</evidence>
<evidence type="ECO:0000313" key="21">
    <source>
        <dbReference type="Proteomes" id="UP000015525"/>
    </source>
</evidence>
<dbReference type="PROSITE" id="PS51007">
    <property type="entry name" value="CYTC"/>
    <property type="match status" value="1"/>
</dbReference>
<dbReference type="InterPro" id="IPR014222">
    <property type="entry name" value="Cyt_c_oxidase_su2"/>
</dbReference>
<keyword evidence="4 16" id="KW-0349">Heme</keyword>
<comment type="catalytic activity">
    <reaction evidence="15">
        <text>4 Fe(II)-[cytochrome c] + O2 + 8 H(+)(in) = 4 Fe(III)-[cytochrome c] + 2 H2O + 4 H(+)(out)</text>
        <dbReference type="Rhea" id="RHEA:11436"/>
        <dbReference type="Rhea" id="RHEA-COMP:10350"/>
        <dbReference type="Rhea" id="RHEA-COMP:14399"/>
        <dbReference type="ChEBI" id="CHEBI:15377"/>
        <dbReference type="ChEBI" id="CHEBI:15378"/>
        <dbReference type="ChEBI" id="CHEBI:15379"/>
        <dbReference type="ChEBI" id="CHEBI:29033"/>
        <dbReference type="ChEBI" id="CHEBI:29034"/>
        <dbReference type="EC" id="7.1.1.9"/>
    </reaction>
</comment>
<dbReference type="SUPFAM" id="SSF46626">
    <property type="entry name" value="Cytochrome c"/>
    <property type="match status" value="1"/>
</dbReference>
<dbReference type="Proteomes" id="UP000015525">
    <property type="component" value="Unassembled WGS sequence"/>
</dbReference>
<dbReference type="PANTHER" id="PTHR22888">
    <property type="entry name" value="CYTOCHROME C OXIDASE, SUBUNIT II"/>
    <property type="match status" value="1"/>
</dbReference>
<evidence type="ECO:0000256" key="13">
    <source>
        <dbReference type="ARBA" id="ARBA00024688"/>
    </source>
</evidence>
<sequence>MTWLPIFTRSTEQALSGWPPPVLDPAGPFASSITTLSWILFAMAGAVLALVLAALWVALAGSQRLRSRLGGTRVVWLAGIALPVVVLTALLIYGLSLTRTLRTPPQPSDIRVRVTGEMWWWRVAYLDRAGGVAMMDANEIHIPVGRTVTVELESSDIIHSFWVPRLSGKIDMVPGRRNVLRMQADAPGVYAGQCAEYCGGAHALMGFMVVAHDPDDYARFMAARARPAPQPGGQAARGAQLFQDSGCGACHRIAGTEANGLAGPDLSHVGSRRTLGAGILPNNRGTMIGWIGDPQSLKPGNRMPAYSTLPGQDLTAIAAYLETRR</sequence>
<keyword evidence="12 17" id="KW-0472">Membrane</keyword>
<evidence type="ECO:0000256" key="11">
    <source>
        <dbReference type="ARBA" id="ARBA00023008"/>
    </source>
</evidence>
<dbReference type="GO" id="GO:0016491">
    <property type="term" value="F:oxidoreductase activity"/>
    <property type="evidence" value="ECO:0007669"/>
    <property type="project" value="InterPro"/>
</dbReference>
<keyword evidence="5" id="KW-0679">Respiratory chain</keyword>
<dbReference type="InterPro" id="IPR045187">
    <property type="entry name" value="CcO_II"/>
</dbReference>
<dbReference type="InterPro" id="IPR036909">
    <property type="entry name" value="Cyt_c-like_dom_sf"/>
</dbReference>
<reference evidence="20 21" key="1">
    <citation type="journal article" date="2013" name="Genome Announc.">
        <title>Draft Genome Sequence of Sphingobium quisquiliarum Strain P25T, a Novel Hexachlorocyclohexane (HCH)-Degrading Bacterium Isolated from an HCH Dumpsite.</title>
        <authorList>
            <person name="Kumar Singh A."/>
            <person name="Sangwan N."/>
            <person name="Sharma A."/>
            <person name="Gupta V."/>
            <person name="Khurana J.P."/>
            <person name="Lal R."/>
        </authorList>
    </citation>
    <scope>NUCLEOTIDE SEQUENCE [LARGE SCALE GENOMIC DNA]</scope>
    <source>
        <strain evidence="20 21">P25</strain>
    </source>
</reference>
<gene>
    <name evidence="20" type="ORF">L288_00800</name>
</gene>
<evidence type="ECO:0000256" key="17">
    <source>
        <dbReference type="SAM" id="Phobius"/>
    </source>
</evidence>
<dbReference type="GO" id="GO:0020037">
    <property type="term" value="F:heme binding"/>
    <property type="evidence" value="ECO:0007669"/>
    <property type="project" value="InterPro"/>
</dbReference>
<evidence type="ECO:0000259" key="19">
    <source>
        <dbReference type="PROSITE" id="PS51007"/>
    </source>
</evidence>
<accession>T0HRG6</accession>
<evidence type="ECO:0000256" key="7">
    <source>
        <dbReference type="ARBA" id="ARBA00022723"/>
    </source>
</evidence>
<dbReference type="PATRIC" id="fig|1329909.3.peg.139"/>
<evidence type="ECO:0000256" key="8">
    <source>
        <dbReference type="ARBA" id="ARBA00022982"/>
    </source>
</evidence>
<keyword evidence="9 17" id="KW-1133">Transmembrane helix</keyword>
<dbReference type="SUPFAM" id="SSF49503">
    <property type="entry name" value="Cupredoxins"/>
    <property type="match status" value="1"/>
</dbReference>
<feature type="domain" description="Cytochrome c" evidence="19">
    <location>
        <begin position="233"/>
        <end position="325"/>
    </location>
</feature>
<dbReference type="EMBL" id="ATHO01000007">
    <property type="protein sequence ID" value="EQB14723.1"/>
    <property type="molecule type" value="Genomic_DNA"/>
</dbReference>
<keyword evidence="7 16" id="KW-0479">Metal-binding</keyword>
<dbReference type="InterPro" id="IPR008972">
    <property type="entry name" value="Cupredoxin"/>
</dbReference>
<feature type="domain" description="Cytochrome oxidase subunit II copper A binding" evidence="18">
    <location>
        <begin position="107"/>
        <end position="223"/>
    </location>
</feature>
<feature type="transmembrane region" description="Helical" evidence="17">
    <location>
        <begin position="74"/>
        <end position="95"/>
    </location>
</feature>
<dbReference type="NCBIfam" id="TIGR02866">
    <property type="entry name" value="CoxB"/>
    <property type="match status" value="1"/>
</dbReference>
<dbReference type="GO" id="GO:0016020">
    <property type="term" value="C:membrane"/>
    <property type="evidence" value="ECO:0007669"/>
    <property type="project" value="UniProtKB-SubCell"/>
</dbReference>
<keyword evidence="8" id="KW-0249">Electron transport</keyword>
<evidence type="ECO:0000256" key="3">
    <source>
        <dbReference type="ARBA" id="ARBA00022448"/>
    </source>
</evidence>
<comment type="function">
    <text evidence="13">Subunits I and II form the functional core of the enzyme complex. Electrons originating in cytochrome c are transferred via heme a and Cu(A) to the binuclear center formed by heme a3 and Cu(B).</text>
</comment>
<dbReference type="PROSITE" id="PS50857">
    <property type="entry name" value="COX2_CUA"/>
    <property type="match status" value="1"/>
</dbReference>
<keyword evidence="21" id="KW-1185">Reference proteome</keyword>
<evidence type="ECO:0000256" key="2">
    <source>
        <dbReference type="ARBA" id="ARBA00007866"/>
    </source>
</evidence>
<evidence type="ECO:0000256" key="5">
    <source>
        <dbReference type="ARBA" id="ARBA00022660"/>
    </source>
</evidence>
<protein>
    <recommendedName>
        <fullName evidence="14">Cytochrome aa3 subunit 2</fullName>
    </recommendedName>
</protein>
<evidence type="ECO:0000259" key="18">
    <source>
        <dbReference type="PROSITE" id="PS50857"/>
    </source>
</evidence>
<keyword evidence="11" id="KW-0186">Copper</keyword>
<evidence type="ECO:0000256" key="10">
    <source>
        <dbReference type="ARBA" id="ARBA00023004"/>
    </source>
</evidence>
<evidence type="ECO:0000256" key="1">
    <source>
        <dbReference type="ARBA" id="ARBA00004141"/>
    </source>
</evidence>
<comment type="caution">
    <text evidence="20">The sequence shown here is derived from an EMBL/GenBank/DDBJ whole genome shotgun (WGS) entry which is preliminary data.</text>
</comment>
<keyword evidence="6 17" id="KW-0812">Transmembrane</keyword>
<keyword evidence="3" id="KW-0813">Transport</keyword>
<dbReference type="GO" id="GO:0042773">
    <property type="term" value="P:ATP synthesis coupled electron transport"/>
    <property type="evidence" value="ECO:0007669"/>
    <property type="project" value="TreeGrafter"/>
</dbReference>
<comment type="subcellular location">
    <subcellularLocation>
        <location evidence="1">Membrane</location>
        <topology evidence="1">Multi-pass membrane protein</topology>
    </subcellularLocation>
</comment>
<keyword evidence="10 16" id="KW-0408">Iron</keyword>
<dbReference type="Pfam" id="PF00116">
    <property type="entry name" value="COX2"/>
    <property type="match status" value="1"/>
</dbReference>
<dbReference type="Gene3D" id="2.60.40.420">
    <property type="entry name" value="Cupredoxins - blue copper proteins"/>
    <property type="match status" value="1"/>
</dbReference>
<dbReference type="Pfam" id="PF00034">
    <property type="entry name" value="Cytochrom_C"/>
    <property type="match status" value="1"/>
</dbReference>
<dbReference type="GO" id="GO:0004129">
    <property type="term" value="F:cytochrome-c oxidase activity"/>
    <property type="evidence" value="ECO:0007669"/>
    <property type="project" value="UniProtKB-EC"/>
</dbReference>
<name>T0HRG6_9SPHN</name>
<comment type="similarity">
    <text evidence="2">Belongs to the cytochrome c oxidase subunit 2 family.</text>
</comment>
<evidence type="ECO:0000256" key="4">
    <source>
        <dbReference type="ARBA" id="ARBA00022617"/>
    </source>
</evidence>
<evidence type="ECO:0000256" key="16">
    <source>
        <dbReference type="PROSITE-ProRule" id="PRU00433"/>
    </source>
</evidence>
<dbReference type="GO" id="GO:0005507">
    <property type="term" value="F:copper ion binding"/>
    <property type="evidence" value="ECO:0007669"/>
    <property type="project" value="InterPro"/>
</dbReference>
<proteinExistence type="inferred from homology"/>
<dbReference type="InterPro" id="IPR009056">
    <property type="entry name" value="Cyt_c-like_dom"/>
</dbReference>
<dbReference type="InterPro" id="IPR002429">
    <property type="entry name" value="CcO_II-like_C"/>
</dbReference>
<evidence type="ECO:0000256" key="9">
    <source>
        <dbReference type="ARBA" id="ARBA00022989"/>
    </source>
</evidence>
<evidence type="ECO:0000256" key="15">
    <source>
        <dbReference type="ARBA" id="ARBA00047816"/>
    </source>
</evidence>
<evidence type="ECO:0000256" key="14">
    <source>
        <dbReference type="ARBA" id="ARBA00031399"/>
    </source>
</evidence>
<dbReference type="InterPro" id="IPR034236">
    <property type="entry name" value="CuRO_CcO_Caa3_II"/>
</dbReference>
<evidence type="ECO:0000256" key="6">
    <source>
        <dbReference type="ARBA" id="ARBA00022692"/>
    </source>
</evidence>
<feature type="transmembrane region" description="Helical" evidence="17">
    <location>
        <begin position="38"/>
        <end position="62"/>
    </location>
</feature>
<evidence type="ECO:0000313" key="20">
    <source>
        <dbReference type="EMBL" id="EQB14723.1"/>
    </source>
</evidence>
<dbReference type="CDD" id="cd04213">
    <property type="entry name" value="CuRO_CcO_Caa3_II"/>
    <property type="match status" value="1"/>
</dbReference>
<dbReference type="AlphaFoldDB" id="T0HRG6"/>
<organism evidence="20 21">
    <name type="scientific">Sphingobium quisquiliarum P25</name>
    <dbReference type="NCBI Taxonomy" id="1329909"/>
    <lineage>
        <taxon>Bacteria</taxon>
        <taxon>Pseudomonadati</taxon>
        <taxon>Pseudomonadota</taxon>
        <taxon>Alphaproteobacteria</taxon>
        <taxon>Sphingomonadales</taxon>
        <taxon>Sphingomonadaceae</taxon>
        <taxon>Sphingobium</taxon>
    </lineage>
</organism>